<dbReference type="InterPro" id="IPR014001">
    <property type="entry name" value="Helicase_ATP-bd"/>
</dbReference>
<evidence type="ECO:0000313" key="9">
    <source>
        <dbReference type="Proteomes" id="UP001500866"/>
    </source>
</evidence>
<reference evidence="8 9" key="1">
    <citation type="journal article" date="2019" name="Int. J. Syst. Evol. Microbiol.">
        <title>The Global Catalogue of Microorganisms (GCM) 10K type strain sequencing project: providing services to taxonomists for standard genome sequencing and annotation.</title>
        <authorList>
            <consortium name="The Broad Institute Genomics Platform"/>
            <consortium name="The Broad Institute Genome Sequencing Center for Infectious Disease"/>
            <person name="Wu L."/>
            <person name="Ma J."/>
        </authorList>
    </citation>
    <scope>NUCLEOTIDE SEQUENCE [LARGE SCALE GENOMIC DNA]</scope>
    <source>
        <strain evidence="8 9">JCM 15395</strain>
    </source>
</reference>
<evidence type="ECO:0000256" key="4">
    <source>
        <dbReference type="ARBA" id="ARBA00022840"/>
    </source>
</evidence>
<keyword evidence="3 8" id="KW-0347">Helicase</keyword>
<sequence>MVSGKDVLGILPTGSGKSLCYQLPALLMDGLTIVVSPLISLMQDQVKQLKSKGFKNAAALNSFMDPEERNHVLRNISRFHLIYISPELLQQRKLIELFSRIKISLFVIDEAHCISQWGHDFRPDYLRLGAVMEQLGNPVVLALSATATEEIQHDIIAALNRDSIIKHKYPIDRQNITFAVEHMNSNLDKRQFLTDLFRQYRVPALIYFTSRRMSEETAHYLSLNLPSHRIAFYHGGMDQNDRITIQQQFMNDQLDIICCTSAFGMGIDKHNIRLVVHYHLPPQIESYIQEVGRAGRDGKRSIGVLLYAQGDEQIPESIISGELPTGDMVRAIFQRLDDLCSFTADFTEVKNQLIDEFQFNDIQWRFLHYQFEKHGMMKENKFVHESKRWEEAETNIASLAGHRNSLKEAKLAEMVRWIKQTNCLRKHLYKSFQDTYEKPKNMCCSNCGFSLSEWAPDQTQSEDSVTTWQMKLRHILLSGVQHDQAK</sequence>
<dbReference type="Pfam" id="PF00271">
    <property type="entry name" value="Helicase_C"/>
    <property type="match status" value="1"/>
</dbReference>
<evidence type="ECO:0000256" key="1">
    <source>
        <dbReference type="ARBA" id="ARBA00022741"/>
    </source>
</evidence>
<dbReference type="Pfam" id="PF00270">
    <property type="entry name" value="DEAD"/>
    <property type="match status" value="1"/>
</dbReference>
<dbReference type="GO" id="GO:0004386">
    <property type="term" value="F:helicase activity"/>
    <property type="evidence" value="ECO:0007669"/>
    <property type="project" value="UniProtKB-KW"/>
</dbReference>
<evidence type="ECO:0000259" key="7">
    <source>
        <dbReference type="PROSITE" id="PS51194"/>
    </source>
</evidence>
<dbReference type="Proteomes" id="UP001500866">
    <property type="component" value="Unassembled WGS sequence"/>
</dbReference>
<keyword evidence="5" id="KW-0238">DNA-binding</keyword>
<keyword evidence="4" id="KW-0067">ATP-binding</keyword>
<dbReference type="PROSITE" id="PS51192">
    <property type="entry name" value="HELICASE_ATP_BIND_1"/>
    <property type="match status" value="1"/>
</dbReference>
<evidence type="ECO:0000256" key="2">
    <source>
        <dbReference type="ARBA" id="ARBA00022801"/>
    </source>
</evidence>
<proteinExistence type="predicted"/>
<dbReference type="Gene3D" id="3.40.50.300">
    <property type="entry name" value="P-loop containing nucleotide triphosphate hydrolases"/>
    <property type="match status" value="2"/>
</dbReference>
<comment type="caution">
    <text evidence="8">The sequence shown here is derived from an EMBL/GenBank/DDBJ whole genome shotgun (WGS) entry which is preliminary data.</text>
</comment>
<dbReference type="PANTHER" id="PTHR13710">
    <property type="entry name" value="DNA HELICASE RECQ FAMILY MEMBER"/>
    <property type="match status" value="1"/>
</dbReference>
<dbReference type="SMART" id="SM00487">
    <property type="entry name" value="DEXDc"/>
    <property type="match status" value="1"/>
</dbReference>
<dbReference type="InterPro" id="IPR002464">
    <property type="entry name" value="DNA/RNA_helicase_DEAH_CS"/>
</dbReference>
<organism evidence="8 9">
    <name type="scientific">Virgibacillus siamensis</name>
    <dbReference type="NCBI Taxonomy" id="480071"/>
    <lineage>
        <taxon>Bacteria</taxon>
        <taxon>Bacillati</taxon>
        <taxon>Bacillota</taxon>
        <taxon>Bacilli</taxon>
        <taxon>Bacillales</taxon>
        <taxon>Bacillaceae</taxon>
        <taxon>Virgibacillus</taxon>
    </lineage>
</organism>
<gene>
    <name evidence="8" type="ORF">GCM10009001_15000</name>
</gene>
<dbReference type="InterPro" id="IPR011545">
    <property type="entry name" value="DEAD/DEAH_box_helicase_dom"/>
</dbReference>
<dbReference type="PROSITE" id="PS00690">
    <property type="entry name" value="DEAH_ATP_HELICASE"/>
    <property type="match status" value="1"/>
</dbReference>
<dbReference type="InterPro" id="IPR027417">
    <property type="entry name" value="P-loop_NTPase"/>
</dbReference>
<dbReference type="PANTHER" id="PTHR13710:SF84">
    <property type="entry name" value="ATP-DEPENDENT DNA HELICASE RECS-RELATED"/>
    <property type="match status" value="1"/>
</dbReference>
<name>A0ABN1FXC1_9BACI</name>
<protein>
    <submittedName>
        <fullName evidence="8">ATP-dependent DNA helicase RecQ</fullName>
    </submittedName>
</protein>
<dbReference type="CDD" id="cd17920">
    <property type="entry name" value="DEXHc_RecQ"/>
    <property type="match status" value="1"/>
</dbReference>
<dbReference type="NCBIfam" id="TIGR00614">
    <property type="entry name" value="recQ_fam"/>
    <property type="match status" value="1"/>
</dbReference>
<evidence type="ECO:0000259" key="6">
    <source>
        <dbReference type="PROSITE" id="PS51192"/>
    </source>
</evidence>
<keyword evidence="2" id="KW-0378">Hydrolase</keyword>
<accession>A0ABN1FXC1</accession>
<keyword evidence="9" id="KW-1185">Reference proteome</keyword>
<dbReference type="SUPFAM" id="SSF52540">
    <property type="entry name" value="P-loop containing nucleoside triphosphate hydrolases"/>
    <property type="match status" value="1"/>
</dbReference>
<feature type="domain" description="Helicase C-terminal" evidence="7">
    <location>
        <begin position="192"/>
        <end position="340"/>
    </location>
</feature>
<evidence type="ECO:0000313" key="8">
    <source>
        <dbReference type="EMBL" id="GAA0599681.1"/>
    </source>
</evidence>
<dbReference type="InterPro" id="IPR004589">
    <property type="entry name" value="DNA_helicase_ATP-dep_RecQ"/>
</dbReference>
<dbReference type="SMART" id="SM00490">
    <property type="entry name" value="HELICc"/>
    <property type="match status" value="1"/>
</dbReference>
<evidence type="ECO:0000256" key="3">
    <source>
        <dbReference type="ARBA" id="ARBA00022806"/>
    </source>
</evidence>
<dbReference type="EMBL" id="BAAADS010000010">
    <property type="protein sequence ID" value="GAA0599681.1"/>
    <property type="molecule type" value="Genomic_DNA"/>
</dbReference>
<evidence type="ECO:0000256" key="5">
    <source>
        <dbReference type="ARBA" id="ARBA00023125"/>
    </source>
</evidence>
<dbReference type="PROSITE" id="PS51194">
    <property type="entry name" value="HELICASE_CTER"/>
    <property type="match status" value="1"/>
</dbReference>
<keyword evidence="1" id="KW-0547">Nucleotide-binding</keyword>
<dbReference type="InterPro" id="IPR001650">
    <property type="entry name" value="Helicase_C-like"/>
</dbReference>
<feature type="domain" description="Helicase ATP-binding" evidence="6">
    <location>
        <begin position="1"/>
        <end position="165"/>
    </location>
</feature>